<sequence>MLRLGLVSPMSSREQERTKKTGLQLTMDDVLAALCEGKETVKIIDMECIGYDKTLAEEIRNNFANWVPPPSKRGSGKSKLQMKPSKKLRFPRSKKRARNGGSGSDDDYAEDD</sequence>
<dbReference type="EMBL" id="JAACJM010000517">
    <property type="protein sequence ID" value="KAF5313812.1"/>
    <property type="molecule type" value="Genomic_DNA"/>
</dbReference>
<gene>
    <name evidence="3" type="ORF">D9758_018716</name>
</gene>
<feature type="region of interest" description="Disordered" evidence="1">
    <location>
        <begin position="64"/>
        <end position="112"/>
    </location>
</feature>
<feature type="domain" description="DUF6697" evidence="2">
    <location>
        <begin position="14"/>
        <end position="61"/>
    </location>
</feature>
<comment type="caution">
    <text evidence="3">The sequence shown here is derived from an EMBL/GenBank/DDBJ whole genome shotgun (WGS) entry which is preliminary data.</text>
</comment>
<protein>
    <recommendedName>
        <fullName evidence="2">DUF6697 domain-containing protein</fullName>
    </recommendedName>
</protein>
<dbReference type="OrthoDB" id="3265858at2759"/>
<name>A0A8H5EVH3_9AGAR</name>
<evidence type="ECO:0000256" key="1">
    <source>
        <dbReference type="SAM" id="MobiDB-lite"/>
    </source>
</evidence>
<evidence type="ECO:0000313" key="3">
    <source>
        <dbReference type="EMBL" id="KAF5313812.1"/>
    </source>
</evidence>
<feature type="compositionally biased region" description="Basic residues" evidence="1">
    <location>
        <begin position="84"/>
        <end position="98"/>
    </location>
</feature>
<evidence type="ECO:0000259" key="2">
    <source>
        <dbReference type="Pfam" id="PF20411"/>
    </source>
</evidence>
<evidence type="ECO:0000313" key="4">
    <source>
        <dbReference type="Proteomes" id="UP000559256"/>
    </source>
</evidence>
<dbReference type="Proteomes" id="UP000559256">
    <property type="component" value="Unassembled WGS sequence"/>
</dbReference>
<dbReference type="AlphaFoldDB" id="A0A8H5EVH3"/>
<feature type="region of interest" description="Disordered" evidence="1">
    <location>
        <begin position="1"/>
        <end position="21"/>
    </location>
</feature>
<reference evidence="3 4" key="1">
    <citation type="journal article" date="2020" name="ISME J.">
        <title>Uncovering the hidden diversity of litter-decomposition mechanisms in mushroom-forming fungi.</title>
        <authorList>
            <person name="Floudas D."/>
            <person name="Bentzer J."/>
            <person name="Ahren D."/>
            <person name="Johansson T."/>
            <person name="Persson P."/>
            <person name="Tunlid A."/>
        </authorList>
    </citation>
    <scope>NUCLEOTIDE SEQUENCE [LARGE SCALE GENOMIC DNA]</scope>
    <source>
        <strain evidence="3 4">CBS 291.85</strain>
    </source>
</reference>
<organism evidence="3 4">
    <name type="scientific">Tetrapyrgos nigripes</name>
    <dbReference type="NCBI Taxonomy" id="182062"/>
    <lineage>
        <taxon>Eukaryota</taxon>
        <taxon>Fungi</taxon>
        <taxon>Dikarya</taxon>
        <taxon>Basidiomycota</taxon>
        <taxon>Agaricomycotina</taxon>
        <taxon>Agaricomycetes</taxon>
        <taxon>Agaricomycetidae</taxon>
        <taxon>Agaricales</taxon>
        <taxon>Marasmiineae</taxon>
        <taxon>Marasmiaceae</taxon>
        <taxon>Tetrapyrgos</taxon>
    </lineage>
</organism>
<dbReference type="Pfam" id="PF20411">
    <property type="entry name" value="DUF6697"/>
    <property type="match status" value="1"/>
</dbReference>
<dbReference type="InterPro" id="IPR046520">
    <property type="entry name" value="DUF6697"/>
</dbReference>
<proteinExistence type="predicted"/>
<accession>A0A8H5EVH3</accession>
<keyword evidence="4" id="KW-1185">Reference proteome</keyword>